<protein>
    <recommendedName>
        <fullName evidence="3">Small RNA 2'-O-methyltransferase</fullName>
        <ecNumber evidence="11">2.1.1.386</ecNumber>
    </recommendedName>
</protein>
<keyword evidence="7" id="KW-0479">Metal-binding</keyword>
<evidence type="ECO:0000256" key="3">
    <source>
        <dbReference type="ARBA" id="ARBA00021330"/>
    </source>
</evidence>
<dbReference type="AlphaFoldDB" id="A0A6I4VRM3"/>
<reference evidence="14 15" key="1">
    <citation type="submission" date="2019-12" db="EMBL/GenBank/DDBJ databases">
        <title>Whole-genome analyses of novel actinobacteria.</title>
        <authorList>
            <person name="Sahin N."/>
            <person name="Saygin H."/>
        </authorList>
    </citation>
    <scope>NUCLEOTIDE SEQUENCE [LARGE SCALE GENOMIC DNA]</scope>
    <source>
        <strain evidence="14 15">KC615</strain>
    </source>
</reference>
<evidence type="ECO:0000256" key="4">
    <source>
        <dbReference type="ARBA" id="ARBA00022603"/>
    </source>
</evidence>
<comment type="similarity">
    <text evidence="2">Belongs to the methyltransferase superfamily. HEN1 family.</text>
</comment>
<feature type="domain" description="Hen1 N-terminal" evidence="13">
    <location>
        <begin position="1"/>
        <end position="229"/>
    </location>
</feature>
<dbReference type="GO" id="GO:0003723">
    <property type="term" value="F:RNA binding"/>
    <property type="evidence" value="ECO:0007669"/>
    <property type="project" value="UniProtKB-KW"/>
</dbReference>
<proteinExistence type="inferred from homology"/>
<dbReference type="Gene3D" id="3.30.1610.20">
    <property type="entry name" value="Hen1, N-terminal domain"/>
    <property type="match status" value="1"/>
</dbReference>
<dbReference type="NCBIfam" id="TIGR04074">
    <property type="entry name" value="bacter_Hen1"/>
    <property type="match status" value="1"/>
</dbReference>
<evidence type="ECO:0000256" key="12">
    <source>
        <dbReference type="ARBA" id="ARBA00048418"/>
    </source>
</evidence>
<comment type="caution">
    <text evidence="14">The sequence shown here is derived from an EMBL/GenBank/DDBJ whole genome shotgun (WGS) entry which is preliminary data.</text>
</comment>
<dbReference type="InterPro" id="IPR024026">
    <property type="entry name" value="3'-RNA_MeTfrase_Hen1_bac"/>
</dbReference>
<evidence type="ECO:0000313" key="15">
    <source>
        <dbReference type="Proteomes" id="UP000430692"/>
    </source>
</evidence>
<keyword evidence="6" id="KW-0949">S-adenosyl-L-methionine</keyword>
<keyword evidence="4 14" id="KW-0489">Methyltransferase</keyword>
<evidence type="ECO:0000256" key="2">
    <source>
        <dbReference type="ARBA" id="ARBA00009026"/>
    </source>
</evidence>
<evidence type="ECO:0000256" key="10">
    <source>
        <dbReference type="ARBA" id="ARBA00023158"/>
    </source>
</evidence>
<dbReference type="Gene3D" id="3.40.50.150">
    <property type="entry name" value="Vaccinia Virus protein VP39"/>
    <property type="match status" value="1"/>
</dbReference>
<keyword evidence="5 14" id="KW-0808">Transferase</keyword>
<keyword evidence="9" id="KW-0694">RNA-binding</keyword>
<sequence length="457" mass="53095">MQLAIKVKGPHAQIVSYLLAKNPNNLYERKEKEATVRLVYSRFEEEEVNVFLYAEPDPIALIRNSPDAYDITSYINDREFAVSSLFLTYIRSALGTAINGKPQEEYKKWVDHAFDIELQFGPVATQLKEETIEALFAPMGYEVSIEYGNIDYVVKMKEQSSAKYFSIQGKQTLQNALKHILVLIPVLDNYKHYFIDEREIEKLNRHGEGWLEEHPLRNLILKRALRYSPLVHKSKFELRTDDSKETKEPSPPKVRLNDLRYEAIIDVIQRLPKKGKVVDFGSGEGKLSTRLGFLAGVQEILAVEPSQKSQLRALQRFEKAKRSEGFVAPTPVVGSLFYADDRLRQKDVMILCEVMEHIDDHRLPSVFQTIFTYYQPSTLIVTTPNREYNQVYEMQKEFRHSDHRFEWTRAQFASWCESWTANDVYSFSIIGIGEEHEQFGFPTQMAVFTRKERKNNA</sequence>
<dbReference type="Pfam" id="PF12623">
    <property type="entry name" value="Hen1_L"/>
    <property type="match status" value="1"/>
</dbReference>
<evidence type="ECO:0000256" key="7">
    <source>
        <dbReference type="ARBA" id="ARBA00022723"/>
    </source>
</evidence>
<dbReference type="SUPFAM" id="SSF53335">
    <property type="entry name" value="S-adenosyl-L-methionine-dependent methyltransferases"/>
    <property type="match status" value="1"/>
</dbReference>
<comment type="catalytic activity">
    <reaction evidence="12">
        <text>small RNA 3'-end nucleotide + S-adenosyl-L-methionine = small RNA 3'-end 2'-O-methylnucleotide + S-adenosyl-L-homocysteine + H(+)</text>
        <dbReference type="Rhea" id="RHEA:37887"/>
        <dbReference type="Rhea" id="RHEA-COMP:10415"/>
        <dbReference type="Rhea" id="RHEA-COMP:10416"/>
        <dbReference type="ChEBI" id="CHEBI:15378"/>
        <dbReference type="ChEBI" id="CHEBI:57856"/>
        <dbReference type="ChEBI" id="CHEBI:59789"/>
        <dbReference type="ChEBI" id="CHEBI:74896"/>
        <dbReference type="ChEBI" id="CHEBI:74898"/>
        <dbReference type="EC" id="2.1.1.386"/>
    </reaction>
</comment>
<dbReference type="InterPro" id="IPR026610">
    <property type="entry name" value="Hen1"/>
</dbReference>
<gene>
    <name evidence="14" type="ORF">GSM42_11425</name>
</gene>
<dbReference type="InterPro" id="IPR029063">
    <property type="entry name" value="SAM-dependent_MTases_sf"/>
</dbReference>
<comment type="cofactor">
    <cofactor evidence="1">
        <name>Mg(2+)</name>
        <dbReference type="ChEBI" id="CHEBI:18420"/>
    </cofactor>
</comment>
<dbReference type="GO" id="GO:0001510">
    <property type="term" value="P:RNA methylation"/>
    <property type="evidence" value="ECO:0007669"/>
    <property type="project" value="InterPro"/>
</dbReference>
<evidence type="ECO:0000256" key="1">
    <source>
        <dbReference type="ARBA" id="ARBA00001946"/>
    </source>
</evidence>
<evidence type="ECO:0000256" key="6">
    <source>
        <dbReference type="ARBA" id="ARBA00022691"/>
    </source>
</evidence>
<dbReference type="Proteomes" id="UP000430692">
    <property type="component" value="Unassembled WGS sequence"/>
</dbReference>
<evidence type="ECO:0000256" key="8">
    <source>
        <dbReference type="ARBA" id="ARBA00022842"/>
    </source>
</evidence>
<dbReference type="GO" id="GO:0031047">
    <property type="term" value="P:regulatory ncRNA-mediated gene silencing"/>
    <property type="evidence" value="ECO:0007669"/>
    <property type="project" value="UniProtKB-KW"/>
</dbReference>
<accession>A0A6I4VRM3</accession>
<evidence type="ECO:0000259" key="13">
    <source>
        <dbReference type="Pfam" id="PF12623"/>
    </source>
</evidence>
<organism evidence="14 15">
    <name type="scientific">Shimazuella alba</name>
    <dbReference type="NCBI Taxonomy" id="2690964"/>
    <lineage>
        <taxon>Bacteria</taxon>
        <taxon>Bacillati</taxon>
        <taxon>Bacillota</taxon>
        <taxon>Bacilli</taxon>
        <taxon>Bacillales</taxon>
        <taxon>Thermoactinomycetaceae</taxon>
        <taxon>Shimazuella</taxon>
    </lineage>
</organism>
<evidence type="ECO:0000256" key="11">
    <source>
        <dbReference type="ARBA" id="ARBA00035025"/>
    </source>
</evidence>
<name>A0A6I4VRM3_9BACL</name>
<dbReference type="GO" id="GO:0046872">
    <property type="term" value="F:metal ion binding"/>
    <property type="evidence" value="ECO:0007669"/>
    <property type="project" value="UniProtKB-KW"/>
</dbReference>
<dbReference type="InterPro" id="IPR038546">
    <property type="entry name" value="Hen1_N_sf"/>
</dbReference>
<dbReference type="GO" id="GO:0090486">
    <property type="term" value="F:small RNA 2'-O-methyltransferase activity"/>
    <property type="evidence" value="ECO:0007669"/>
    <property type="project" value="UniProtKB-EC"/>
</dbReference>
<keyword evidence="10" id="KW-0943">RNA-mediated gene silencing</keyword>
<dbReference type="Pfam" id="PF13489">
    <property type="entry name" value="Methyltransf_23"/>
    <property type="match status" value="1"/>
</dbReference>
<evidence type="ECO:0000256" key="5">
    <source>
        <dbReference type="ARBA" id="ARBA00022679"/>
    </source>
</evidence>
<evidence type="ECO:0000256" key="9">
    <source>
        <dbReference type="ARBA" id="ARBA00022884"/>
    </source>
</evidence>
<dbReference type="EMBL" id="WUUL01000007">
    <property type="protein sequence ID" value="MXQ54309.1"/>
    <property type="molecule type" value="Genomic_DNA"/>
</dbReference>
<dbReference type="RefSeq" id="WP_160801669.1">
    <property type="nucleotide sequence ID" value="NZ_WUUL01000007.1"/>
</dbReference>
<keyword evidence="15" id="KW-1185">Reference proteome</keyword>
<dbReference type="PANTHER" id="PTHR21404:SF3">
    <property type="entry name" value="SMALL RNA 2'-O-METHYLTRANSFERASE"/>
    <property type="match status" value="1"/>
</dbReference>
<keyword evidence="8" id="KW-0460">Magnesium</keyword>
<dbReference type="EC" id="2.1.1.386" evidence="11"/>
<evidence type="ECO:0000313" key="14">
    <source>
        <dbReference type="EMBL" id="MXQ54309.1"/>
    </source>
</evidence>
<dbReference type="InterPro" id="IPR024740">
    <property type="entry name" value="Hen1_N"/>
</dbReference>
<dbReference type="PANTHER" id="PTHR21404">
    <property type="entry name" value="HEN1"/>
    <property type="match status" value="1"/>
</dbReference>